<comment type="caution">
    <text evidence="1">The sequence shown here is derived from an EMBL/GenBank/DDBJ whole genome shotgun (WGS) entry which is preliminary data.</text>
</comment>
<dbReference type="EMBL" id="JACIDC010000002">
    <property type="protein sequence ID" value="MBB4039091.1"/>
    <property type="molecule type" value="Genomic_DNA"/>
</dbReference>
<name>A0A7W6N6Y8_9HYPH</name>
<dbReference type="RefSeq" id="WP_154664071.1">
    <property type="nucleotide sequence ID" value="NZ_JACIDC010000002.1"/>
</dbReference>
<evidence type="ECO:0000313" key="1">
    <source>
        <dbReference type="EMBL" id="MBB4039091.1"/>
    </source>
</evidence>
<keyword evidence="2" id="KW-1185">Reference proteome</keyword>
<protein>
    <submittedName>
        <fullName evidence="1">Uncharacterized protein</fullName>
    </submittedName>
</protein>
<accession>A0A7W6N6Y8</accession>
<dbReference type="Proteomes" id="UP000519439">
    <property type="component" value="Unassembled WGS sequence"/>
</dbReference>
<gene>
    <name evidence="1" type="ORF">GGR34_000726</name>
</gene>
<organism evidence="1 2">
    <name type="scientific">Microvirga flocculans</name>
    <dbReference type="NCBI Taxonomy" id="217168"/>
    <lineage>
        <taxon>Bacteria</taxon>
        <taxon>Pseudomonadati</taxon>
        <taxon>Pseudomonadota</taxon>
        <taxon>Alphaproteobacteria</taxon>
        <taxon>Hyphomicrobiales</taxon>
        <taxon>Methylobacteriaceae</taxon>
        <taxon>Microvirga</taxon>
    </lineage>
</organism>
<evidence type="ECO:0000313" key="2">
    <source>
        <dbReference type="Proteomes" id="UP000519439"/>
    </source>
</evidence>
<dbReference type="AlphaFoldDB" id="A0A7W6N6Y8"/>
<reference evidence="1 2" key="1">
    <citation type="submission" date="2020-08" db="EMBL/GenBank/DDBJ databases">
        <title>Genomic Encyclopedia of Type Strains, Phase IV (KMG-IV): sequencing the most valuable type-strain genomes for metagenomic binning, comparative biology and taxonomic classification.</title>
        <authorList>
            <person name="Goeker M."/>
        </authorList>
    </citation>
    <scope>NUCLEOTIDE SEQUENCE [LARGE SCALE GENOMIC DNA]</scope>
    <source>
        <strain evidence="1 2">DSM 15743</strain>
    </source>
</reference>
<proteinExistence type="predicted"/>
<sequence length="139" mass="15050">MTPNPIQATADRIVTHDVLVCVSHLVLALANANCNVVPVGSYGTRTHQAAQQMSREALWLMDQAAALASPIPDPDDPDSMLEVYEHWAVTDWLADKLIGKGEIVDKDFGGLNVWARTTTGQMISMDAVIQSIAKDIHAS</sequence>